<gene>
    <name evidence="2" type="ORF">CVT24_001938</name>
</gene>
<dbReference type="Gene3D" id="1.20.1110.10">
    <property type="entry name" value="Calcium-transporting ATPase, transmembrane domain"/>
    <property type="match status" value="1"/>
</dbReference>
<feature type="region of interest" description="Disordered" evidence="1">
    <location>
        <begin position="670"/>
        <end position="692"/>
    </location>
</feature>
<feature type="compositionally biased region" description="Acidic residues" evidence="1">
    <location>
        <begin position="223"/>
        <end position="261"/>
    </location>
</feature>
<evidence type="ECO:0000313" key="3">
    <source>
        <dbReference type="Proteomes" id="UP000284842"/>
    </source>
</evidence>
<feature type="compositionally biased region" description="Basic residues" evidence="1">
    <location>
        <begin position="315"/>
        <end position="325"/>
    </location>
</feature>
<dbReference type="STRING" id="181874.A0A409YHV5"/>
<protein>
    <submittedName>
        <fullName evidence="2">Uncharacterized protein</fullName>
    </submittedName>
</protein>
<feature type="region of interest" description="Disordered" evidence="1">
    <location>
        <begin position="221"/>
        <end position="361"/>
    </location>
</feature>
<dbReference type="OrthoDB" id="2690740at2759"/>
<feature type="compositionally biased region" description="Polar residues" evidence="1">
    <location>
        <begin position="352"/>
        <end position="361"/>
    </location>
</feature>
<organism evidence="2 3">
    <name type="scientific">Panaeolus cyanescens</name>
    <dbReference type="NCBI Taxonomy" id="181874"/>
    <lineage>
        <taxon>Eukaryota</taxon>
        <taxon>Fungi</taxon>
        <taxon>Dikarya</taxon>
        <taxon>Basidiomycota</taxon>
        <taxon>Agaricomycotina</taxon>
        <taxon>Agaricomycetes</taxon>
        <taxon>Agaricomycetidae</taxon>
        <taxon>Agaricales</taxon>
        <taxon>Agaricineae</taxon>
        <taxon>Galeropsidaceae</taxon>
        <taxon>Panaeolus</taxon>
    </lineage>
</organism>
<dbReference type="AlphaFoldDB" id="A0A409YHV5"/>
<dbReference type="EMBL" id="NHTK01001161">
    <property type="protein sequence ID" value="PPR02576.1"/>
    <property type="molecule type" value="Genomic_DNA"/>
</dbReference>
<dbReference type="InParanoid" id="A0A409YHV5"/>
<dbReference type="Proteomes" id="UP000284842">
    <property type="component" value="Unassembled WGS sequence"/>
</dbReference>
<comment type="caution">
    <text evidence="2">The sequence shown here is derived from an EMBL/GenBank/DDBJ whole genome shotgun (WGS) entry which is preliminary data.</text>
</comment>
<name>A0A409YHV5_9AGAR</name>
<proteinExistence type="predicted"/>
<evidence type="ECO:0000256" key="1">
    <source>
        <dbReference type="SAM" id="MobiDB-lite"/>
    </source>
</evidence>
<feature type="compositionally biased region" description="Acidic residues" evidence="1">
    <location>
        <begin position="276"/>
        <end position="302"/>
    </location>
</feature>
<dbReference type="InterPro" id="IPR023214">
    <property type="entry name" value="HAD_sf"/>
</dbReference>
<accession>A0A409YHV5</accession>
<feature type="compositionally biased region" description="Basic and acidic residues" evidence="1">
    <location>
        <begin position="330"/>
        <end position="349"/>
    </location>
</feature>
<evidence type="ECO:0000313" key="2">
    <source>
        <dbReference type="EMBL" id="PPR02576.1"/>
    </source>
</evidence>
<reference evidence="2 3" key="1">
    <citation type="journal article" date="2018" name="Evol. Lett.">
        <title>Horizontal gene cluster transfer increased hallucinogenic mushroom diversity.</title>
        <authorList>
            <person name="Reynolds H.T."/>
            <person name="Vijayakumar V."/>
            <person name="Gluck-Thaler E."/>
            <person name="Korotkin H.B."/>
            <person name="Matheny P.B."/>
            <person name="Slot J.C."/>
        </authorList>
    </citation>
    <scope>NUCLEOTIDE SEQUENCE [LARGE SCALE GENOMIC DNA]</scope>
    <source>
        <strain evidence="2 3">2629</strain>
    </source>
</reference>
<keyword evidence="3" id="KW-1185">Reference proteome</keyword>
<dbReference type="Gene3D" id="3.40.50.1000">
    <property type="entry name" value="HAD superfamily/HAD-like"/>
    <property type="match status" value="1"/>
</dbReference>
<sequence>MTSVIVKLCTRNKTEDVEKRLKATTDATCDAADTVLTDPDLSTIVHAIHQSRIIFQPLMTLGIWPRFYSLPLPTAFTLPSLLLEITFFQDIFKVTLPTSNTVAVNQGHNQISPVTPQELALLYFLRSQPHALHAFLSSFDEHKLPPPIATLRDNLHVVITKELANVENNNTMQVDNILHIKPNDRLDMRIDVSKNHNEDHFMQTSSDEDDGNTSESAMRVSYEDNDNDMDVMQNSDEDEENNVESEDEELEWDVESEDEDNDRIQSPLGDQGQGPDDVDDFENFDQDTDTDDDQDYAQDDDFANIVDPDKDCHRNAKKRSTRKKLTQQLEKSRQQKQNERTTHPKDMRQKTVRNNGQPIPEHQNLQQHARELLTNICCIARDSIVDENGIPENLDLHNLIRSTILKDNSMDIQSLTNTHEPGTIESMVFTLQTYDKSETIESGIQLHQYLLAIHYAAQVQIYMQQDGKKSISSVHRKVASMTYNPRGIKVHEDRLRRLFSRGLKLAALVAAGSPYILFLLASAQSKTSLNSMVAAQVTAIHHLIRFPDDSPYGILIKNYLIPLVGQLRLRYPISWDFLFEDYITQLGIHPIPTYISDIIACDKVFHCFAFEFFRKERDLNAWAVITQPVDNDDTVTVQHLIAIYHAANVASMSIGQFVQKLYGSPNAEYSINTSPSSSPSPSPSPMNVNIPKSIPENLRTQTMRNKADTPSDVLEVKTQYSPEDNKKTSYEDQGPHYRADFTANHRRYATQAKSCKDINNLREKLDYQLRKGKKARINLYTTIDAEDYHDKVIRISDKNDALVAMLLANMPQHLRQNIVAMIETAFPEELVALDSSQLPDDYKFNAYHFSYYNRYAVKVYTYISLSTYENS</sequence>